<comment type="caution">
    <text evidence="2">The sequence shown here is derived from an EMBL/GenBank/DDBJ whole genome shotgun (WGS) entry which is preliminary data.</text>
</comment>
<gene>
    <name evidence="2" type="ORF">TAF16_1186</name>
</gene>
<protein>
    <submittedName>
        <fullName evidence="2">Uncharacterized protein</fullName>
    </submittedName>
</protein>
<sequence length="45" mass="5475">MFVHLTGGHLLLMYVYALENLFVFGHFIFFFLLCLMKKMIYNREI</sequence>
<organism evidence="2 3">
    <name type="scientific">Anoxybacillus flavithermus</name>
    <dbReference type="NCBI Taxonomy" id="33934"/>
    <lineage>
        <taxon>Bacteria</taxon>
        <taxon>Bacillati</taxon>
        <taxon>Bacillota</taxon>
        <taxon>Bacilli</taxon>
        <taxon>Bacillales</taxon>
        <taxon>Anoxybacillaceae</taxon>
        <taxon>Anoxybacillus</taxon>
    </lineage>
</organism>
<dbReference type="AlphaFoldDB" id="A0A178TG40"/>
<dbReference type="Proteomes" id="UP000078336">
    <property type="component" value="Unassembled WGS sequence"/>
</dbReference>
<evidence type="ECO:0000256" key="1">
    <source>
        <dbReference type="SAM" id="Phobius"/>
    </source>
</evidence>
<proteinExistence type="predicted"/>
<dbReference type="PATRIC" id="fig|33934.6.peg.1465"/>
<keyword evidence="1" id="KW-0812">Transmembrane</keyword>
<evidence type="ECO:0000313" key="2">
    <source>
        <dbReference type="EMBL" id="OAO80279.1"/>
    </source>
</evidence>
<keyword evidence="1" id="KW-0472">Membrane</keyword>
<keyword evidence="3" id="KW-1185">Reference proteome</keyword>
<feature type="transmembrane region" description="Helical" evidence="1">
    <location>
        <begin position="12"/>
        <end position="35"/>
    </location>
</feature>
<evidence type="ECO:0000313" key="3">
    <source>
        <dbReference type="Proteomes" id="UP000078336"/>
    </source>
</evidence>
<keyword evidence="1" id="KW-1133">Transmembrane helix</keyword>
<dbReference type="EMBL" id="LUCQ01000073">
    <property type="protein sequence ID" value="OAO80279.1"/>
    <property type="molecule type" value="Genomic_DNA"/>
</dbReference>
<accession>A0A178TG40</accession>
<reference evidence="2 3" key="1">
    <citation type="submission" date="2016-03" db="EMBL/GenBank/DDBJ databases">
        <title>Spore heat resistance.</title>
        <authorList>
            <person name="Boekhorst J."/>
            <person name="Berendsen E.M."/>
            <person name="Wells-Bennik M.H."/>
            <person name="Kuipers O.P."/>
        </authorList>
    </citation>
    <scope>NUCLEOTIDE SEQUENCE [LARGE SCALE GENOMIC DNA]</scope>
    <source>
        <strain evidence="2 3">AF16</strain>
    </source>
</reference>
<name>A0A178TG40_9BACL</name>